<evidence type="ECO:0000313" key="1">
    <source>
        <dbReference type="EMBL" id="GAH71853.1"/>
    </source>
</evidence>
<accession>X1JPX9</accession>
<feature type="non-terminal residue" evidence="1">
    <location>
        <position position="1"/>
    </location>
</feature>
<evidence type="ECO:0008006" key="2">
    <source>
        <dbReference type="Google" id="ProtNLM"/>
    </source>
</evidence>
<protein>
    <recommendedName>
        <fullName evidence="2">Toprim domain-containing protein</fullName>
    </recommendedName>
</protein>
<name>X1JPX9_9ZZZZ</name>
<comment type="caution">
    <text evidence="1">The sequence shown here is derived from an EMBL/GenBank/DDBJ whole genome shotgun (WGS) entry which is preliminary data.</text>
</comment>
<dbReference type="AlphaFoldDB" id="X1JPX9"/>
<dbReference type="EMBL" id="BARU01025899">
    <property type="protein sequence ID" value="GAH71853.1"/>
    <property type="molecule type" value="Genomic_DNA"/>
</dbReference>
<reference evidence="1" key="1">
    <citation type="journal article" date="2014" name="Front. Microbiol.">
        <title>High frequency of phylogenetically diverse reductive dehalogenase-homologous genes in deep subseafloor sedimentary metagenomes.</title>
        <authorList>
            <person name="Kawai M."/>
            <person name="Futagami T."/>
            <person name="Toyoda A."/>
            <person name="Takaki Y."/>
            <person name="Nishi S."/>
            <person name="Hori S."/>
            <person name="Arai W."/>
            <person name="Tsubouchi T."/>
            <person name="Morono Y."/>
            <person name="Uchiyama I."/>
            <person name="Ito T."/>
            <person name="Fujiyama A."/>
            <person name="Inagaki F."/>
            <person name="Takami H."/>
        </authorList>
    </citation>
    <scope>NUCLEOTIDE SEQUENCE</scope>
    <source>
        <strain evidence="1">Expedition CK06-06</strain>
    </source>
</reference>
<sequence length="272" mass="30274">IGLKALTWLREDRGLSDDTIQRYLLGYNLADRYEPAYKWGLKEGKVWLPRGVVIPTVIDNVLWSIDILRSSSNYKNYKIRGSKFALFGADNLRGAWLIMLVGNELDAMLAGQEIGDVVGIATFGNEVWNIGLAIWGCYLMPAQAILVALDNDSAGKKVEALSRLSPQIHPIMIPVLQQGDKDITDYFRSGGDLWEWFKYNLENHGLVPKHESTDLSASLSIQPPPVDDLGKTTSTNLSVIVNNILAGPFEADISRPCFACGQIAWRERPEKV</sequence>
<proteinExistence type="predicted"/>
<feature type="non-terminal residue" evidence="1">
    <location>
        <position position="272"/>
    </location>
</feature>
<organism evidence="1">
    <name type="scientific">marine sediment metagenome</name>
    <dbReference type="NCBI Taxonomy" id="412755"/>
    <lineage>
        <taxon>unclassified sequences</taxon>
        <taxon>metagenomes</taxon>
        <taxon>ecological metagenomes</taxon>
    </lineage>
</organism>
<gene>
    <name evidence="1" type="ORF">S03H2_41673</name>
</gene>